<dbReference type="GO" id="GO:0003700">
    <property type="term" value="F:DNA-binding transcription factor activity"/>
    <property type="evidence" value="ECO:0007669"/>
    <property type="project" value="TreeGrafter"/>
</dbReference>
<dbReference type="InterPro" id="IPR014710">
    <property type="entry name" value="RmlC-like_jellyroll"/>
</dbReference>
<dbReference type="Gene3D" id="1.10.260.40">
    <property type="entry name" value="lambda repressor-like DNA-binding domains"/>
    <property type="match status" value="1"/>
</dbReference>
<dbReference type="RefSeq" id="WP_066791245.1">
    <property type="nucleotide sequence ID" value="NZ_LWQS01000103.1"/>
</dbReference>
<proteinExistence type="predicted"/>
<dbReference type="AlphaFoldDB" id="A0A178LVI2"/>
<dbReference type="InterPro" id="IPR011051">
    <property type="entry name" value="RmlC_Cupin_sf"/>
</dbReference>
<dbReference type="InterPro" id="IPR001387">
    <property type="entry name" value="Cro/C1-type_HTH"/>
</dbReference>
<evidence type="ECO:0000259" key="2">
    <source>
        <dbReference type="PROSITE" id="PS50943"/>
    </source>
</evidence>
<dbReference type="InterPro" id="IPR010982">
    <property type="entry name" value="Lambda_DNA-bd_dom_sf"/>
</dbReference>
<dbReference type="Proteomes" id="UP000078287">
    <property type="component" value="Unassembled WGS sequence"/>
</dbReference>
<feature type="domain" description="HTH cro/C1-type" evidence="2">
    <location>
        <begin position="26"/>
        <end position="80"/>
    </location>
</feature>
<protein>
    <submittedName>
        <fullName evidence="3">Cupin</fullName>
    </submittedName>
</protein>
<name>A0A178LVI2_9CHLR</name>
<sequence length="210" mass="22376">MRSEVELASATHGIGEDASVDVGNRLRALREQRRMSIRALAEASGLAVNTLSLIENGRTSPSVSTLQRLAMTLQVPISAFFTPDVPQQRVVFTPAGQATATLFPHGALTDLAPGLANRTLEPLLLTLDPGAGSGPESIVHTGQEFVFGLSGNILYTVADHTYTIGPGDSLLFEAVLPHRWHNPGHAPAQALLVLCPLELPRSALERHGRV</sequence>
<dbReference type="EMBL" id="LWQS01000103">
    <property type="protein sequence ID" value="OAN38263.1"/>
    <property type="molecule type" value="Genomic_DNA"/>
</dbReference>
<dbReference type="GO" id="GO:0003677">
    <property type="term" value="F:DNA binding"/>
    <property type="evidence" value="ECO:0007669"/>
    <property type="project" value="UniProtKB-KW"/>
</dbReference>
<reference evidence="3 4" key="1">
    <citation type="submission" date="2016-04" db="EMBL/GenBank/DDBJ databases">
        <title>Chloroflexus islandicus sp. nov., a thermophilic filamentous anoxygenic phototrophic bacterium from geyser Strokkur (Iceland).</title>
        <authorList>
            <person name="Gaisin V.A."/>
            <person name="Kalashnikov A.M."/>
            <person name="Sukhacheva M.V."/>
            <person name="Grouzdev D.S."/>
            <person name="Ivanov T.M."/>
            <person name="Kuznetsov B."/>
            <person name="Gorlenko V.M."/>
        </authorList>
    </citation>
    <scope>NUCLEOTIDE SEQUENCE [LARGE SCALE GENOMIC DNA]</scope>
    <source>
        <strain evidence="4">isl-2</strain>
    </source>
</reference>
<comment type="caution">
    <text evidence="3">The sequence shown here is derived from an EMBL/GenBank/DDBJ whole genome shotgun (WGS) entry which is preliminary data.</text>
</comment>
<evidence type="ECO:0000256" key="1">
    <source>
        <dbReference type="ARBA" id="ARBA00023125"/>
    </source>
</evidence>
<dbReference type="InterPro" id="IPR013096">
    <property type="entry name" value="Cupin_2"/>
</dbReference>
<dbReference type="CDD" id="cd02209">
    <property type="entry name" value="cupin_XRE_C"/>
    <property type="match status" value="1"/>
</dbReference>
<organism evidence="3 4">
    <name type="scientific">Chloroflexus islandicus</name>
    <dbReference type="NCBI Taxonomy" id="1707952"/>
    <lineage>
        <taxon>Bacteria</taxon>
        <taxon>Bacillati</taxon>
        <taxon>Chloroflexota</taxon>
        <taxon>Chloroflexia</taxon>
        <taxon>Chloroflexales</taxon>
        <taxon>Chloroflexineae</taxon>
        <taxon>Chloroflexaceae</taxon>
        <taxon>Chloroflexus</taxon>
    </lineage>
</organism>
<evidence type="ECO:0000313" key="3">
    <source>
        <dbReference type="EMBL" id="OAN38263.1"/>
    </source>
</evidence>
<dbReference type="CDD" id="cd00093">
    <property type="entry name" value="HTH_XRE"/>
    <property type="match status" value="1"/>
</dbReference>
<dbReference type="SMART" id="SM00530">
    <property type="entry name" value="HTH_XRE"/>
    <property type="match status" value="1"/>
</dbReference>
<dbReference type="Gene3D" id="2.60.120.10">
    <property type="entry name" value="Jelly Rolls"/>
    <property type="match status" value="1"/>
</dbReference>
<dbReference type="GO" id="GO:0005829">
    <property type="term" value="C:cytosol"/>
    <property type="evidence" value="ECO:0007669"/>
    <property type="project" value="TreeGrafter"/>
</dbReference>
<keyword evidence="4" id="KW-1185">Reference proteome</keyword>
<dbReference type="SUPFAM" id="SSF47413">
    <property type="entry name" value="lambda repressor-like DNA-binding domains"/>
    <property type="match status" value="1"/>
</dbReference>
<dbReference type="PANTHER" id="PTHR46797">
    <property type="entry name" value="HTH-TYPE TRANSCRIPTIONAL REGULATOR"/>
    <property type="match status" value="1"/>
</dbReference>
<dbReference type="Pfam" id="PF07883">
    <property type="entry name" value="Cupin_2"/>
    <property type="match status" value="1"/>
</dbReference>
<dbReference type="OrthoDB" id="34624at2"/>
<accession>A0A178LVI2</accession>
<gene>
    <name evidence="3" type="ORF">A6A03_05075</name>
</gene>
<dbReference type="Pfam" id="PF01381">
    <property type="entry name" value="HTH_3"/>
    <property type="match status" value="1"/>
</dbReference>
<dbReference type="SUPFAM" id="SSF51182">
    <property type="entry name" value="RmlC-like cupins"/>
    <property type="match status" value="1"/>
</dbReference>
<dbReference type="InterPro" id="IPR050807">
    <property type="entry name" value="TransReg_Diox_bact_type"/>
</dbReference>
<keyword evidence="1" id="KW-0238">DNA-binding</keyword>
<evidence type="ECO:0000313" key="4">
    <source>
        <dbReference type="Proteomes" id="UP000078287"/>
    </source>
</evidence>
<dbReference type="PANTHER" id="PTHR46797:SF2">
    <property type="entry name" value="TRANSCRIPTIONAL REGULATOR"/>
    <property type="match status" value="1"/>
</dbReference>
<dbReference type="PROSITE" id="PS50943">
    <property type="entry name" value="HTH_CROC1"/>
    <property type="match status" value="1"/>
</dbReference>
<dbReference type="STRING" id="1707952.A6A03_05075"/>